<accession>A0A935T7D5</accession>
<evidence type="ECO:0000313" key="2">
    <source>
        <dbReference type="Proteomes" id="UP000706151"/>
    </source>
</evidence>
<dbReference type="Proteomes" id="UP000706151">
    <property type="component" value="Unassembled WGS sequence"/>
</dbReference>
<proteinExistence type="predicted"/>
<dbReference type="AlphaFoldDB" id="A0A935T7D5"/>
<organism evidence="1 2">
    <name type="scientific">Candidatus Accumulibacter affinis</name>
    <dbReference type="NCBI Taxonomy" id="2954384"/>
    <lineage>
        <taxon>Bacteria</taxon>
        <taxon>Pseudomonadati</taxon>
        <taxon>Pseudomonadota</taxon>
        <taxon>Betaproteobacteria</taxon>
        <taxon>Candidatus Accumulibacter</taxon>
    </lineage>
</organism>
<evidence type="ECO:0000313" key="1">
    <source>
        <dbReference type="EMBL" id="MBK7953526.1"/>
    </source>
</evidence>
<dbReference type="EMBL" id="JADJOT010000006">
    <property type="protein sequence ID" value="MBK7953526.1"/>
    <property type="molecule type" value="Genomic_DNA"/>
</dbReference>
<name>A0A935T7D5_9PROT</name>
<protein>
    <submittedName>
        <fullName evidence="1">Uncharacterized protein</fullName>
    </submittedName>
</protein>
<comment type="caution">
    <text evidence="1">The sequence shown here is derived from an EMBL/GenBank/DDBJ whole genome shotgun (WGS) entry which is preliminary data.</text>
</comment>
<sequence>MTSSERKRAQRMRDRRMAIDAIGHEADAPLRALLDLLGRVEDSEPARHWHDGHGWLSASGMDS</sequence>
<gene>
    <name evidence="1" type="ORF">IPK02_05885</name>
</gene>
<reference evidence="1 2" key="1">
    <citation type="submission" date="2020-10" db="EMBL/GenBank/DDBJ databases">
        <title>Connecting structure to function with the recovery of over 1000 high-quality activated sludge metagenome-assembled genomes encoding full-length rRNA genes using long-read sequencing.</title>
        <authorList>
            <person name="Singleton C.M."/>
            <person name="Petriglieri F."/>
            <person name="Kristensen J.M."/>
            <person name="Kirkegaard R.H."/>
            <person name="Michaelsen T.Y."/>
            <person name="Andersen M.H."/>
            <person name="Karst S.M."/>
            <person name="Dueholm M.S."/>
            <person name="Nielsen P.H."/>
            <person name="Albertsen M."/>
        </authorList>
    </citation>
    <scope>NUCLEOTIDE SEQUENCE [LARGE SCALE GENOMIC DNA]</scope>
    <source>
        <strain evidence="1">Fred_18-Q3-R57-64_BAT3C.720</strain>
    </source>
</reference>